<sequence length="133" mass="14916">MLNAELFIDAAHEHRLRLLAERVVEQLRVAGFAVPATATEAGGVEVEVKKMRYAPGVFLHWYVHPSWIRQVVGHTIAGESDHPDTLRFGAVEAAMEEALVKVVQALGFTAHHHEYPDWSGWEVRDPAEEQETP</sequence>
<keyword evidence="2" id="KW-1185">Reference proteome</keyword>
<gene>
    <name evidence="1" type="ORF">SAMN05421837_108372</name>
</gene>
<accession>A0A1H5RE30</accession>
<dbReference type="RefSeq" id="WP_091389973.1">
    <property type="nucleotide sequence ID" value="NZ_FNUJ01000008.1"/>
</dbReference>
<reference evidence="2" key="1">
    <citation type="submission" date="2016-10" db="EMBL/GenBank/DDBJ databases">
        <authorList>
            <person name="Varghese N."/>
            <person name="Submissions S."/>
        </authorList>
    </citation>
    <scope>NUCLEOTIDE SEQUENCE [LARGE SCALE GENOMIC DNA]</scope>
    <source>
        <strain evidence="2">DSM 44654</strain>
    </source>
</reference>
<dbReference type="Proteomes" id="UP000198878">
    <property type="component" value="Unassembled WGS sequence"/>
</dbReference>
<dbReference type="EMBL" id="FNUJ01000008">
    <property type="protein sequence ID" value="SEF35777.1"/>
    <property type="molecule type" value="Genomic_DNA"/>
</dbReference>
<evidence type="ECO:0000313" key="2">
    <source>
        <dbReference type="Proteomes" id="UP000198878"/>
    </source>
</evidence>
<organism evidence="1 2">
    <name type="scientific">Amycolatopsis pretoriensis</name>
    <dbReference type="NCBI Taxonomy" id="218821"/>
    <lineage>
        <taxon>Bacteria</taxon>
        <taxon>Bacillati</taxon>
        <taxon>Actinomycetota</taxon>
        <taxon>Actinomycetes</taxon>
        <taxon>Pseudonocardiales</taxon>
        <taxon>Pseudonocardiaceae</taxon>
        <taxon>Amycolatopsis</taxon>
    </lineage>
</organism>
<dbReference type="STRING" id="218821.SAMN05421837_108372"/>
<proteinExistence type="predicted"/>
<dbReference type="AlphaFoldDB" id="A0A1H5RE30"/>
<evidence type="ECO:0000313" key="1">
    <source>
        <dbReference type="EMBL" id="SEF35777.1"/>
    </source>
</evidence>
<protein>
    <submittedName>
        <fullName evidence="1">Uncharacterized protein</fullName>
    </submittedName>
</protein>
<name>A0A1H5RE30_9PSEU</name>